<evidence type="ECO:0000313" key="1">
    <source>
        <dbReference type="EMBL" id="NKY22877.1"/>
    </source>
</evidence>
<dbReference type="GO" id="GO:0016740">
    <property type="term" value="F:transferase activity"/>
    <property type="evidence" value="ECO:0007669"/>
    <property type="project" value="UniProtKB-KW"/>
</dbReference>
<dbReference type="Proteomes" id="UP000581206">
    <property type="component" value="Unassembled WGS sequence"/>
</dbReference>
<keyword evidence="1" id="KW-0808">Transferase</keyword>
<dbReference type="SUPFAM" id="SSF53756">
    <property type="entry name" value="UDP-Glycosyltransferase/glycogen phosphorylase"/>
    <property type="match status" value="1"/>
</dbReference>
<dbReference type="Gene3D" id="3.40.50.2000">
    <property type="entry name" value="Glycogen Phosphorylase B"/>
    <property type="match status" value="2"/>
</dbReference>
<proteinExistence type="predicted"/>
<name>A0A7X6KV81_9CELL</name>
<accession>A0A7X6KV81</accession>
<sequence length="379" mass="40681">MTPLSPVATGPGRAVTPSATRPVRVVSVPAGHPYVARVTDHPEVVVLSDPPPPGAAPGQWWPPVVLDPRWITEHAAEADLLHVHFGTESFSPEHLAATLDAAHAVGWPVVLTVHDLQHPQLTDQRGYAAQLDVLVPRADAVLTLTPGAAAEIARRWDRDAVVLPHPRLLAGAPPQVPPATGARVVGLYLKDLRPNVDGPAATAALLAALSDPALQGLPVRAEVRLHHQVRDRRARDAVRALCACSPQLDLIEHDRLDDDQLARSLAALDACMLPYRHGTHSGWLELCWDLGVPVAAPEVGHYRDQHRDGSVASFARDRSGAGLAGALHALLTGPGATRPGSPERAALVERRHAQRLAGDRDTAQRHRDLYRTLLAGRIR</sequence>
<keyword evidence="2" id="KW-1185">Reference proteome</keyword>
<gene>
    <name evidence="1" type="ORF">HGA03_09395</name>
</gene>
<comment type="caution">
    <text evidence="1">The sequence shown here is derived from an EMBL/GenBank/DDBJ whole genome shotgun (WGS) entry which is preliminary data.</text>
</comment>
<organism evidence="1 2">
    <name type="scientific">Cellulomonas denverensis</name>
    <dbReference type="NCBI Taxonomy" id="264297"/>
    <lineage>
        <taxon>Bacteria</taxon>
        <taxon>Bacillati</taxon>
        <taxon>Actinomycetota</taxon>
        <taxon>Actinomycetes</taxon>
        <taxon>Micrococcales</taxon>
        <taxon>Cellulomonadaceae</taxon>
        <taxon>Cellulomonas</taxon>
    </lineage>
</organism>
<dbReference type="EMBL" id="JAAXOX010000004">
    <property type="protein sequence ID" value="NKY22877.1"/>
    <property type="molecule type" value="Genomic_DNA"/>
</dbReference>
<evidence type="ECO:0000313" key="2">
    <source>
        <dbReference type="Proteomes" id="UP000581206"/>
    </source>
</evidence>
<dbReference type="AlphaFoldDB" id="A0A7X6KV81"/>
<protein>
    <submittedName>
        <fullName evidence="1">Glycosyltransferase</fullName>
    </submittedName>
</protein>
<dbReference type="RefSeq" id="WP_168630015.1">
    <property type="nucleotide sequence ID" value="NZ_BONL01000001.1"/>
</dbReference>
<reference evidence="1 2" key="1">
    <citation type="submission" date="2020-04" db="EMBL/GenBank/DDBJ databases">
        <title>MicrobeNet Type strains.</title>
        <authorList>
            <person name="Nicholson A.C."/>
        </authorList>
    </citation>
    <scope>NUCLEOTIDE SEQUENCE [LARGE SCALE GENOMIC DNA]</scope>
    <source>
        <strain evidence="1 2">ATCC BAA-788</strain>
    </source>
</reference>